<evidence type="ECO:0000313" key="3">
    <source>
        <dbReference type="Proteomes" id="UP000217199"/>
    </source>
</evidence>
<evidence type="ECO:0000313" key="2">
    <source>
        <dbReference type="EMBL" id="PAV19166.1"/>
    </source>
</evidence>
<proteinExistence type="predicted"/>
<name>A0A286UHR7_9AGAM</name>
<dbReference type="Proteomes" id="UP000217199">
    <property type="component" value="Unassembled WGS sequence"/>
</dbReference>
<dbReference type="EMBL" id="NBII01000005">
    <property type="protein sequence ID" value="PAV19166.1"/>
    <property type="molecule type" value="Genomic_DNA"/>
</dbReference>
<gene>
    <name evidence="2" type="ORF">PNOK_0601000</name>
</gene>
<accession>A0A286UHR7</accession>
<feature type="region of interest" description="Disordered" evidence="1">
    <location>
        <begin position="1"/>
        <end position="67"/>
    </location>
</feature>
<feature type="compositionally biased region" description="Basic and acidic residues" evidence="1">
    <location>
        <begin position="23"/>
        <end position="45"/>
    </location>
</feature>
<dbReference type="AlphaFoldDB" id="A0A286UHR7"/>
<protein>
    <submittedName>
        <fullName evidence="2">Uncharacterized protein</fullName>
    </submittedName>
</protein>
<dbReference type="InParanoid" id="A0A286UHR7"/>
<keyword evidence="3" id="KW-1185">Reference proteome</keyword>
<organism evidence="2 3">
    <name type="scientific">Pyrrhoderma noxium</name>
    <dbReference type="NCBI Taxonomy" id="2282107"/>
    <lineage>
        <taxon>Eukaryota</taxon>
        <taxon>Fungi</taxon>
        <taxon>Dikarya</taxon>
        <taxon>Basidiomycota</taxon>
        <taxon>Agaricomycotina</taxon>
        <taxon>Agaricomycetes</taxon>
        <taxon>Hymenochaetales</taxon>
        <taxon>Hymenochaetaceae</taxon>
        <taxon>Pyrrhoderma</taxon>
    </lineage>
</organism>
<reference evidence="2 3" key="1">
    <citation type="journal article" date="2017" name="Mol. Ecol.">
        <title>Comparative and population genomic landscape of Phellinus noxius: A hypervariable fungus causing root rot in trees.</title>
        <authorList>
            <person name="Chung C.L."/>
            <person name="Lee T.J."/>
            <person name="Akiba M."/>
            <person name="Lee H.H."/>
            <person name="Kuo T.H."/>
            <person name="Liu D."/>
            <person name="Ke H.M."/>
            <person name="Yokoi T."/>
            <person name="Roa M.B."/>
            <person name="Lu M.J."/>
            <person name="Chang Y.Y."/>
            <person name="Ann P.J."/>
            <person name="Tsai J.N."/>
            <person name="Chen C.Y."/>
            <person name="Tzean S.S."/>
            <person name="Ota Y."/>
            <person name="Hattori T."/>
            <person name="Sahashi N."/>
            <person name="Liou R.F."/>
            <person name="Kikuchi T."/>
            <person name="Tsai I.J."/>
        </authorList>
    </citation>
    <scope>NUCLEOTIDE SEQUENCE [LARGE SCALE GENOMIC DNA]</scope>
    <source>
        <strain evidence="2 3">FFPRI411160</strain>
    </source>
</reference>
<sequence>MQQNRSSSHRITKGQPKQAKQPKQKEQEKQKRQEKQKKQPRQERKTKQRVLSKLAPKDAVASASSPVENQTTMLGNVIASNMQYELLESVIEGQKALISYLIKRRGEIEDRMKIKEKDVPKVRGKLASALEKFKAAKLKYDQRSPKDDEEKLKSNYKATEKVAMDVIWDISMEEGHLGVLKMELKEFDKNISSELYSMKSLMNTLESL</sequence>
<comment type="caution">
    <text evidence="2">The sequence shown here is derived from an EMBL/GenBank/DDBJ whole genome shotgun (WGS) entry which is preliminary data.</text>
</comment>
<evidence type="ECO:0000256" key="1">
    <source>
        <dbReference type="SAM" id="MobiDB-lite"/>
    </source>
</evidence>